<feature type="compositionally biased region" description="Low complexity" evidence="7">
    <location>
        <begin position="174"/>
        <end position="219"/>
    </location>
</feature>
<comment type="function">
    <text evidence="6">Essential sporozoite protein. In the mosquito vector, required for sporozoite development in the oocyst, migration through the vector hemolymph and entry into the vector salivary glands. In the vertebrate host, required for sporozoite migration through the host dermis and infection of host hepatocytes. Binds to highly sulfated heparan sulfate proteoglycans (HSPGs) on the surface of host hepatocytes.</text>
</comment>
<dbReference type="PANTHER" id="PTHR44826:SF3">
    <property type="entry name" value="SPORE COAT PROTEIN SP85"/>
    <property type="match status" value="1"/>
</dbReference>
<evidence type="ECO:0000256" key="3">
    <source>
        <dbReference type="ARBA" id="ARBA00022522"/>
    </source>
</evidence>
<comment type="function">
    <text evidence="5">In the vertebrate host, binds to highly sulfated heparan sulfate proteoglycans (HSPGs) on the surface of host hepatocytes and is required for sporozoite invasion of the host hepatocytes.</text>
</comment>
<evidence type="ECO:0000256" key="4">
    <source>
        <dbReference type="ARBA" id="ARBA00022737"/>
    </source>
</evidence>
<gene>
    <name evidence="10" type="ORF">DBRI00130_LOCUS4951</name>
</gene>
<keyword evidence="4" id="KW-0677">Repeat</keyword>
<dbReference type="GO" id="GO:0008061">
    <property type="term" value="F:chitin binding"/>
    <property type="evidence" value="ECO:0007669"/>
    <property type="project" value="InterPro"/>
</dbReference>
<dbReference type="Gene3D" id="2.170.140.10">
    <property type="entry name" value="Chitin binding domain"/>
    <property type="match status" value="1"/>
</dbReference>
<evidence type="ECO:0000256" key="6">
    <source>
        <dbReference type="ARBA" id="ARBA00045806"/>
    </source>
</evidence>
<evidence type="ECO:0000256" key="7">
    <source>
        <dbReference type="SAM" id="MobiDB-lite"/>
    </source>
</evidence>
<accession>A0A7S4QMG0</accession>
<keyword evidence="8" id="KW-0732">Signal</keyword>
<dbReference type="InterPro" id="IPR051860">
    <property type="entry name" value="Plasmodium_CSP_Invasion"/>
</dbReference>
<dbReference type="InterPro" id="IPR036508">
    <property type="entry name" value="Chitin-bd_dom_sf"/>
</dbReference>
<dbReference type="Pfam" id="PF01607">
    <property type="entry name" value="CBM_14"/>
    <property type="match status" value="1"/>
</dbReference>
<feature type="region of interest" description="Disordered" evidence="7">
    <location>
        <begin position="112"/>
        <end position="219"/>
    </location>
</feature>
<dbReference type="GO" id="GO:0005576">
    <property type="term" value="C:extracellular region"/>
    <property type="evidence" value="ECO:0007669"/>
    <property type="project" value="InterPro"/>
</dbReference>
<dbReference type="PROSITE" id="PS50940">
    <property type="entry name" value="CHIT_BIND_II"/>
    <property type="match status" value="1"/>
</dbReference>
<dbReference type="AlphaFoldDB" id="A0A7S4QMG0"/>
<protein>
    <recommendedName>
        <fullName evidence="2">Circumsporozoite protein</fullName>
    </recommendedName>
</protein>
<feature type="domain" description="Chitin-binding type-2" evidence="9">
    <location>
        <begin position="55"/>
        <end position="115"/>
    </location>
</feature>
<keyword evidence="3" id="KW-0748">Sporozoite</keyword>
<evidence type="ECO:0000313" key="10">
    <source>
        <dbReference type="EMBL" id="CAE4588055.1"/>
    </source>
</evidence>
<comment type="similarity">
    <text evidence="1">Belongs to the plasmodium circumsporozoite protein family.</text>
</comment>
<dbReference type="InterPro" id="IPR002557">
    <property type="entry name" value="Chitin-bd_dom"/>
</dbReference>
<evidence type="ECO:0000256" key="5">
    <source>
        <dbReference type="ARBA" id="ARBA00033726"/>
    </source>
</evidence>
<dbReference type="PANTHER" id="PTHR44826">
    <property type="entry name" value="SPORE COAT PROTEIN SP85"/>
    <property type="match status" value="1"/>
</dbReference>
<evidence type="ECO:0000256" key="1">
    <source>
        <dbReference type="ARBA" id="ARBA00006241"/>
    </source>
</evidence>
<evidence type="ECO:0000256" key="8">
    <source>
        <dbReference type="SAM" id="SignalP"/>
    </source>
</evidence>
<evidence type="ECO:0000256" key="2">
    <source>
        <dbReference type="ARBA" id="ARBA00021911"/>
    </source>
</evidence>
<dbReference type="SMART" id="SM00494">
    <property type="entry name" value="ChtBD2"/>
    <property type="match status" value="1"/>
</dbReference>
<name>A0A7S4QMG0_9STRA</name>
<evidence type="ECO:0000259" key="9">
    <source>
        <dbReference type="PROSITE" id="PS50940"/>
    </source>
</evidence>
<reference evidence="10" key="1">
    <citation type="submission" date="2021-01" db="EMBL/GenBank/DDBJ databases">
        <authorList>
            <person name="Corre E."/>
            <person name="Pelletier E."/>
            <person name="Niang G."/>
            <person name="Scheremetjew M."/>
            <person name="Finn R."/>
            <person name="Kale V."/>
            <person name="Holt S."/>
            <person name="Cochrane G."/>
            <person name="Meng A."/>
            <person name="Brown T."/>
            <person name="Cohen L."/>
        </authorList>
    </citation>
    <scope>NUCLEOTIDE SEQUENCE</scope>
    <source>
        <strain evidence="10">GSO104</strain>
    </source>
</reference>
<feature type="chain" id="PRO_5031075692" description="Circumsporozoite protein" evidence="8">
    <location>
        <begin position="29"/>
        <end position="219"/>
    </location>
</feature>
<proteinExistence type="inferred from homology"/>
<dbReference type="SUPFAM" id="SSF57625">
    <property type="entry name" value="Invertebrate chitin-binding proteins"/>
    <property type="match status" value="1"/>
</dbReference>
<feature type="signal peptide" evidence="8">
    <location>
        <begin position="1"/>
        <end position="28"/>
    </location>
</feature>
<sequence length="219" mass="23327">MKFSIRSTVFVFLPYAFVASSALHNINGEKSRSGVSTNLRGRKLSNGSCFDCDNLNPCDPLHTADLFYYPHCNNLSKFIQCGNQNQCFIGTCPSGLHWNAEKRVCDYPNPTATPSMQPSLKPSVMPSLRPSAVPTLEPSSMPSSTPSSQPSAVPSPQPSYEPSFMPSSTPSFEPSAVPSSQPSSEPSSMPSATPSSQPSAVPSSQPSSEPSYEPSVTTA</sequence>
<feature type="compositionally biased region" description="Low complexity" evidence="7">
    <location>
        <begin position="138"/>
        <end position="152"/>
    </location>
</feature>
<organism evidence="10">
    <name type="scientific">Ditylum brightwellii</name>
    <dbReference type="NCBI Taxonomy" id="49249"/>
    <lineage>
        <taxon>Eukaryota</taxon>
        <taxon>Sar</taxon>
        <taxon>Stramenopiles</taxon>
        <taxon>Ochrophyta</taxon>
        <taxon>Bacillariophyta</taxon>
        <taxon>Mediophyceae</taxon>
        <taxon>Lithodesmiophycidae</taxon>
        <taxon>Lithodesmiales</taxon>
        <taxon>Lithodesmiaceae</taxon>
        <taxon>Ditylum</taxon>
    </lineage>
</organism>
<dbReference type="EMBL" id="HBNS01006096">
    <property type="protein sequence ID" value="CAE4588055.1"/>
    <property type="molecule type" value="Transcribed_RNA"/>
</dbReference>